<evidence type="ECO:0000256" key="1">
    <source>
        <dbReference type="ARBA" id="ARBA00004496"/>
    </source>
</evidence>
<keyword evidence="5" id="KW-0418">Kinase</keyword>
<dbReference type="PROSITE" id="PS51350">
    <property type="entry name" value="PTS_HPR_DOM"/>
    <property type="match status" value="1"/>
</dbReference>
<organism evidence="5 6">
    <name type="scientific">Paenibacillus tyrfis</name>
    <dbReference type="NCBI Taxonomy" id="1501230"/>
    <lineage>
        <taxon>Bacteria</taxon>
        <taxon>Bacillati</taxon>
        <taxon>Bacillota</taxon>
        <taxon>Bacilli</taxon>
        <taxon>Bacillales</taxon>
        <taxon>Paenibacillaceae</taxon>
        <taxon>Paenibacillus</taxon>
    </lineage>
</organism>
<comment type="caution">
    <text evidence="5">The sequence shown here is derived from an EMBL/GenBank/DDBJ whole genome shotgun (WGS) entry which is preliminary data.</text>
</comment>
<dbReference type="SUPFAM" id="SSF55594">
    <property type="entry name" value="HPr-like"/>
    <property type="match status" value="1"/>
</dbReference>
<reference evidence="5 6" key="1">
    <citation type="submission" date="2014-06" db="EMBL/GenBank/DDBJ databases">
        <title>Draft genome sequence of Paenibacillus sp. MSt1.</title>
        <authorList>
            <person name="Aw Y.K."/>
            <person name="Ong K.S."/>
            <person name="Gan H.M."/>
            <person name="Lee S.M."/>
        </authorList>
    </citation>
    <scope>NUCLEOTIDE SEQUENCE [LARGE SCALE GENOMIC DNA]</scope>
    <source>
        <strain evidence="5 6">MSt1</strain>
    </source>
</reference>
<dbReference type="InterPro" id="IPR002114">
    <property type="entry name" value="PTS_HPr_Ser_P_site"/>
</dbReference>
<feature type="domain" description="HPr" evidence="4">
    <location>
        <begin position="1"/>
        <end position="87"/>
    </location>
</feature>
<dbReference type="Pfam" id="PF00381">
    <property type="entry name" value="PTS-HPr"/>
    <property type="match status" value="1"/>
</dbReference>
<dbReference type="PRINTS" id="PR00107">
    <property type="entry name" value="PHOSPHOCPHPR"/>
</dbReference>
<name>A0A081NZP7_9BACL</name>
<dbReference type="GO" id="GO:0009401">
    <property type="term" value="P:phosphoenolpyruvate-dependent sugar phosphotransferase system"/>
    <property type="evidence" value="ECO:0007669"/>
    <property type="project" value="UniProtKB-KW"/>
</dbReference>
<dbReference type="PANTHER" id="PTHR33705:SF2">
    <property type="entry name" value="PHOSPHOCARRIER PROTEIN NPR"/>
    <property type="match status" value="1"/>
</dbReference>
<dbReference type="AlphaFoldDB" id="A0A081NZP7"/>
<accession>A0A081NZP7</accession>
<evidence type="ECO:0000256" key="3">
    <source>
        <dbReference type="ARBA" id="ARBA00022683"/>
    </source>
</evidence>
<dbReference type="InterPro" id="IPR035895">
    <property type="entry name" value="HPr-like_sf"/>
</dbReference>
<sequence>MQNDYIVQNLLGLHVRPAKKIVEAAGRYKECSIFLEKSGKRVSAKSLVNVLTIGAKHGDTVTLITEGEQEEAAQEEIGRILAEYSEAPARKEG</sequence>
<dbReference type="InterPro" id="IPR000032">
    <property type="entry name" value="HPr-like"/>
</dbReference>
<dbReference type="PROSITE" id="PS00589">
    <property type="entry name" value="PTS_HPR_SER"/>
    <property type="match status" value="1"/>
</dbReference>
<keyword evidence="6" id="KW-1185">Reference proteome</keyword>
<dbReference type="Proteomes" id="UP000028123">
    <property type="component" value="Unassembled WGS sequence"/>
</dbReference>
<dbReference type="NCBIfam" id="TIGR01003">
    <property type="entry name" value="PTS_HPr_family"/>
    <property type="match status" value="1"/>
</dbReference>
<keyword evidence="2" id="KW-0963">Cytoplasm</keyword>
<protein>
    <submittedName>
        <fullName evidence="5">Dihydroxyacetone kinase</fullName>
    </submittedName>
</protein>
<evidence type="ECO:0000313" key="5">
    <source>
        <dbReference type="EMBL" id="KEQ23920.1"/>
    </source>
</evidence>
<dbReference type="GO" id="GO:0005737">
    <property type="term" value="C:cytoplasm"/>
    <property type="evidence" value="ECO:0007669"/>
    <property type="project" value="UniProtKB-SubCell"/>
</dbReference>
<dbReference type="PANTHER" id="PTHR33705">
    <property type="entry name" value="PHOSPHOCARRIER PROTEIN HPR"/>
    <property type="match status" value="1"/>
</dbReference>
<proteinExistence type="predicted"/>
<dbReference type="InterPro" id="IPR050399">
    <property type="entry name" value="HPr"/>
</dbReference>
<dbReference type="OrthoDB" id="9809047at2"/>
<dbReference type="RefSeq" id="WP_036686879.1">
    <property type="nucleotide sequence ID" value="NZ_FYEP01000005.1"/>
</dbReference>
<dbReference type="eggNOG" id="COG1925">
    <property type="taxonomic scope" value="Bacteria"/>
</dbReference>
<evidence type="ECO:0000259" key="4">
    <source>
        <dbReference type="PROSITE" id="PS51350"/>
    </source>
</evidence>
<gene>
    <name evidence="5" type="ORF">ET33_11575</name>
</gene>
<dbReference type="GO" id="GO:0016301">
    <property type="term" value="F:kinase activity"/>
    <property type="evidence" value="ECO:0007669"/>
    <property type="project" value="UniProtKB-KW"/>
</dbReference>
<dbReference type="EMBL" id="JNVM01000018">
    <property type="protein sequence ID" value="KEQ23920.1"/>
    <property type="molecule type" value="Genomic_DNA"/>
</dbReference>
<dbReference type="CDD" id="cd00367">
    <property type="entry name" value="PTS-HPr_like"/>
    <property type="match status" value="1"/>
</dbReference>
<comment type="subcellular location">
    <subcellularLocation>
        <location evidence="1">Cytoplasm</location>
    </subcellularLocation>
</comment>
<evidence type="ECO:0000256" key="2">
    <source>
        <dbReference type="ARBA" id="ARBA00022490"/>
    </source>
</evidence>
<evidence type="ECO:0000313" key="6">
    <source>
        <dbReference type="Proteomes" id="UP000028123"/>
    </source>
</evidence>
<keyword evidence="5" id="KW-0808">Transferase</keyword>
<keyword evidence="3" id="KW-0598">Phosphotransferase system</keyword>
<dbReference type="Gene3D" id="3.30.1340.10">
    <property type="entry name" value="HPr-like"/>
    <property type="match status" value="1"/>
</dbReference>